<dbReference type="OrthoDB" id="975117at2"/>
<dbReference type="RefSeq" id="WP_111957687.1">
    <property type="nucleotide sequence ID" value="NZ_BJYI01000001.1"/>
</dbReference>
<sequence>MKQIFRLLTIALIGFLVISCEKDEDQAVISETNAGKLSSDKSTIVLNELVANDAVINFTWTKPTFNIAVVSSQQIEFGIKGNNFKKSATVDFSNDLMTGSVTHAAMNAAMFNIGATPDVVNDIEARLKTSVGSAAFYSNVIALKVTPYTPNPDLVYPKINVPGGYAGAAGYANWNPANSPNLFSPEKDNKYRGFIWISNLTGENGQYKFAINQDWPGNKGDDGTNTGKLVGDGANIKAPVIGTYYVKVDWVANTYSSVLANFGIIGDATPTGWNSDTDFVYNPATKTYVINSIMLSSTGSFKFRGNDDWALKFQPKKDDQTLVSGKAVQTYFNAENTVDGDPNYKVSEAGNYKIELDLHNSAYYKLTVTKL</sequence>
<dbReference type="InterPro" id="IPR025970">
    <property type="entry name" value="SusE"/>
</dbReference>
<organism evidence="2 3">
    <name type="scientific">Chryseobacterium lathyri</name>
    <dbReference type="NCBI Taxonomy" id="395933"/>
    <lineage>
        <taxon>Bacteria</taxon>
        <taxon>Pseudomonadati</taxon>
        <taxon>Bacteroidota</taxon>
        <taxon>Flavobacteriia</taxon>
        <taxon>Flavobacteriales</taxon>
        <taxon>Weeksellaceae</taxon>
        <taxon>Chryseobacterium group</taxon>
        <taxon>Chryseobacterium</taxon>
    </lineage>
</organism>
<evidence type="ECO:0000313" key="3">
    <source>
        <dbReference type="Proteomes" id="UP000321150"/>
    </source>
</evidence>
<dbReference type="CDD" id="cd12967">
    <property type="entry name" value="CBM_SusE-F_like_u1"/>
    <property type="match status" value="1"/>
</dbReference>
<dbReference type="Gene3D" id="2.60.40.3620">
    <property type="match status" value="2"/>
</dbReference>
<dbReference type="AlphaFoldDB" id="A0A511Y4D0"/>
<dbReference type="EMBL" id="BJYI01000001">
    <property type="protein sequence ID" value="GEN70054.1"/>
    <property type="molecule type" value="Genomic_DNA"/>
</dbReference>
<reference evidence="2 3" key="1">
    <citation type="submission" date="2019-07" db="EMBL/GenBank/DDBJ databases">
        <title>Whole genome shotgun sequence of Chryseobacterium lathyri NBRC 105250.</title>
        <authorList>
            <person name="Hosoyama A."/>
            <person name="Uohara A."/>
            <person name="Ohji S."/>
            <person name="Ichikawa N."/>
        </authorList>
    </citation>
    <scope>NUCLEOTIDE SEQUENCE [LARGE SCALE GENOMIC DNA]</scope>
    <source>
        <strain evidence="2 3">NBRC 105250</strain>
    </source>
</reference>
<protein>
    <recommendedName>
        <fullName evidence="1">SusE outer membrane protein domain-containing protein</fullName>
    </recommendedName>
</protein>
<feature type="domain" description="SusE outer membrane protein" evidence="1">
    <location>
        <begin position="22"/>
        <end position="128"/>
    </location>
</feature>
<evidence type="ECO:0000259" key="1">
    <source>
        <dbReference type="Pfam" id="PF14292"/>
    </source>
</evidence>
<accession>A0A511Y4D0</accession>
<name>A0A511Y4D0_9FLAO</name>
<evidence type="ECO:0000313" key="2">
    <source>
        <dbReference type="EMBL" id="GEN70054.1"/>
    </source>
</evidence>
<gene>
    <name evidence="2" type="ORF">CLA01_01260</name>
</gene>
<comment type="caution">
    <text evidence="2">The sequence shown here is derived from an EMBL/GenBank/DDBJ whole genome shotgun (WGS) entry which is preliminary data.</text>
</comment>
<dbReference type="Pfam" id="PF14292">
    <property type="entry name" value="SusE"/>
    <property type="match status" value="1"/>
</dbReference>
<dbReference type="Proteomes" id="UP000321150">
    <property type="component" value="Unassembled WGS sequence"/>
</dbReference>
<dbReference type="PROSITE" id="PS51257">
    <property type="entry name" value="PROKAR_LIPOPROTEIN"/>
    <property type="match status" value="1"/>
</dbReference>
<proteinExistence type="predicted"/>